<sequence length="126" mass="14613">MDTVEFVKDRKWPNTDSRILEIPVAGLGNVAVQDWSMLDDVRFAGYLLPEPLRDRYFGLLEQDDDPPETAWDAFMDDLWEAVDAMGPEEQADWFGEIHDPATIRARYWVHDGIEYLDAAHTMPRDE</sequence>
<organism evidence="1 2">
    <name type="scientific">Bifidobacterium adolescentis</name>
    <dbReference type="NCBI Taxonomy" id="1680"/>
    <lineage>
        <taxon>Bacteria</taxon>
        <taxon>Bacillati</taxon>
        <taxon>Actinomycetota</taxon>
        <taxon>Actinomycetes</taxon>
        <taxon>Bifidobacteriales</taxon>
        <taxon>Bifidobacteriaceae</taxon>
        <taxon>Bifidobacterium</taxon>
    </lineage>
</organism>
<name>A0A1X2ZKD8_BIFAD</name>
<dbReference type="AlphaFoldDB" id="A0A1X2ZKD8"/>
<evidence type="ECO:0000313" key="1">
    <source>
        <dbReference type="EMBL" id="OSG94621.1"/>
    </source>
</evidence>
<evidence type="ECO:0000313" key="2">
    <source>
        <dbReference type="Proteomes" id="UP000193664"/>
    </source>
</evidence>
<proteinExistence type="predicted"/>
<protein>
    <submittedName>
        <fullName evidence="1">Uncharacterized protein</fullName>
    </submittedName>
</protein>
<reference evidence="1 2" key="1">
    <citation type="journal article" date="2016" name="Sci. Rep.">
        <title>Evaluation of genetic diversity among strains of the human gut commensal Bifidobacterium adolescentis.</title>
        <authorList>
            <person name="Duranti S."/>
            <person name="Milani C."/>
            <person name="Lugli G.A."/>
            <person name="Mancabelli L."/>
            <person name="Turroni F."/>
            <person name="Ferrario C."/>
            <person name="Mangifesta M."/>
            <person name="Viappiani A."/>
            <person name="Sanchez B."/>
            <person name="Margolles A."/>
            <person name="van Sinderen D."/>
            <person name="Ventura M."/>
        </authorList>
    </citation>
    <scope>NUCLEOTIDE SEQUENCE [LARGE SCALE GENOMIC DNA]</scope>
    <source>
        <strain evidence="1 2">AD2-8</strain>
    </source>
</reference>
<dbReference type="EMBL" id="LNKF01000003">
    <property type="protein sequence ID" value="OSG94621.1"/>
    <property type="molecule type" value="Genomic_DNA"/>
</dbReference>
<gene>
    <name evidence="1" type="ORF">AD0028_1042</name>
</gene>
<accession>A0A1X2ZKD8</accession>
<comment type="caution">
    <text evidence="1">The sequence shown here is derived from an EMBL/GenBank/DDBJ whole genome shotgun (WGS) entry which is preliminary data.</text>
</comment>
<dbReference type="Proteomes" id="UP000193664">
    <property type="component" value="Unassembled WGS sequence"/>
</dbReference>